<keyword evidence="6" id="KW-1185">Reference proteome</keyword>
<dbReference type="Pfam" id="PF01266">
    <property type="entry name" value="DAO"/>
    <property type="match status" value="1"/>
</dbReference>
<dbReference type="InterPro" id="IPR028896">
    <property type="entry name" value="GcvT/YgfZ/DmdA"/>
</dbReference>
<dbReference type="Pfam" id="PF16350">
    <property type="entry name" value="FAO_M"/>
    <property type="match status" value="1"/>
</dbReference>
<feature type="domain" description="GCVT N-terminal" evidence="3">
    <location>
        <begin position="457"/>
        <end position="766"/>
    </location>
</feature>
<accession>A0ABM1I8P1</accession>
<dbReference type="Proteomes" id="UP000694924">
    <property type="component" value="Unplaced"/>
</dbReference>
<dbReference type="Gene3D" id="3.30.70.1400">
    <property type="entry name" value="Aminomethyltransferase beta-barrel domains"/>
    <property type="match status" value="1"/>
</dbReference>
<gene>
    <name evidence="7" type="primary">LOC107066453</name>
</gene>
<dbReference type="GeneID" id="107066453"/>
<dbReference type="RefSeq" id="XP_015176578.1">
    <property type="nucleotide sequence ID" value="XM_015321092.1"/>
</dbReference>
<organism evidence="6 7">
    <name type="scientific">Polistes dominula</name>
    <name type="common">European paper wasp</name>
    <name type="synonym">Vespa dominula</name>
    <dbReference type="NCBI Taxonomy" id="743375"/>
    <lineage>
        <taxon>Eukaryota</taxon>
        <taxon>Metazoa</taxon>
        <taxon>Ecdysozoa</taxon>
        <taxon>Arthropoda</taxon>
        <taxon>Hexapoda</taxon>
        <taxon>Insecta</taxon>
        <taxon>Pterygota</taxon>
        <taxon>Neoptera</taxon>
        <taxon>Endopterygota</taxon>
        <taxon>Hymenoptera</taxon>
        <taxon>Apocrita</taxon>
        <taxon>Aculeata</taxon>
        <taxon>Vespoidea</taxon>
        <taxon>Vespidae</taxon>
        <taxon>Polistinae</taxon>
        <taxon>Polistini</taxon>
        <taxon>Polistes</taxon>
    </lineage>
</organism>
<feature type="domain" description="FAD dependent oxidoreductase" evidence="2">
    <location>
        <begin position="38"/>
        <end position="396"/>
    </location>
</feature>
<dbReference type="SUPFAM" id="SSF103025">
    <property type="entry name" value="Folate-binding domain"/>
    <property type="match status" value="1"/>
</dbReference>
<dbReference type="PANTHER" id="PTHR43757:SF11">
    <property type="entry name" value="SARCOSINE DEHYDROGENASE"/>
    <property type="match status" value="1"/>
</dbReference>
<evidence type="ECO:0000259" key="2">
    <source>
        <dbReference type="Pfam" id="PF01266"/>
    </source>
</evidence>
<comment type="similarity">
    <text evidence="1">Belongs to the GcvT family.</text>
</comment>
<dbReference type="SUPFAM" id="SSF54373">
    <property type="entry name" value="FAD-linked reductases, C-terminal domain"/>
    <property type="match status" value="1"/>
</dbReference>
<dbReference type="Gene3D" id="3.50.50.60">
    <property type="entry name" value="FAD/NAD(P)-binding domain"/>
    <property type="match status" value="1"/>
</dbReference>
<dbReference type="SUPFAM" id="SSF101790">
    <property type="entry name" value="Aminomethyltransferase beta-barrel domain"/>
    <property type="match status" value="1"/>
</dbReference>
<dbReference type="InterPro" id="IPR013977">
    <property type="entry name" value="GcvT_C"/>
</dbReference>
<proteinExistence type="inferred from homology"/>
<feature type="domain" description="Aminomethyltransferase C-terminal" evidence="4">
    <location>
        <begin position="786"/>
        <end position="870"/>
    </location>
</feature>
<dbReference type="SUPFAM" id="SSF51905">
    <property type="entry name" value="FAD/NAD(P)-binding domain"/>
    <property type="match status" value="1"/>
</dbReference>
<name>A0ABM1I8P1_POLDO</name>
<feature type="domain" description="FAD dependent oxidoreductase central" evidence="5">
    <location>
        <begin position="399"/>
        <end position="454"/>
    </location>
</feature>
<evidence type="ECO:0000259" key="4">
    <source>
        <dbReference type="Pfam" id="PF08669"/>
    </source>
</evidence>
<dbReference type="InterPro" id="IPR006222">
    <property type="entry name" value="GCVT_N"/>
</dbReference>
<evidence type="ECO:0000259" key="3">
    <source>
        <dbReference type="Pfam" id="PF01571"/>
    </source>
</evidence>
<dbReference type="Gene3D" id="2.40.30.110">
    <property type="entry name" value="Aminomethyltransferase beta-barrel domains"/>
    <property type="match status" value="1"/>
</dbReference>
<dbReference type="Gene3D" id="3.30.1360.120">
    <property type="entry name" value="Probable tRNA modification gtpase trme, domain 1"/>
    <property type="match status" value="1"/>
</dbReference>
<dbReference type="Pfam" id="PF08669">
    <property type="entry name" value="GCV_T_C"/>
    <property type="match status" value="1"/>
</dbReference>
<dbReference type="InterPro" id="IPR032503">
    <property type="entry name" value="FAO_M"/>
</dbReference>
<dbReference type="PANTHER" id="PTHR43757">
    <property type="entry name" value="AMINOMETHYLTRANSFERASE"/>
    <property type="match status" value="1"/>
</dbReference>
<evidence type="ECO:0000256" key="1">
    <source>
        <dbReference type="ARBA" id="ARBA00008609"/>
    </source>
</evidence>
<dbReference type="InterPro" id="IPR036188">
    <property type="entry name" value="FAD/NAD-bd_sf"/>
</dbReference>
<reference evidence="7" key="1">
    <citation type="submission" date="2025-08" db="UniProtKB">
        <authorList>
            <consortium name="RefSeq"/>
        </authorList>
    </citation>
    <scope>IDENTIFICATION</scope>
    <source>
        <tissue evidence="7">Whole body</tissue>
    </source>
</reference>
<evidence type="ECO:0000313" key="7">
    <source>
        <dbReference type="RefSeq" id="XP_015176578.1"/>
    </source>
</evidence>
<dbReference type="InterPro" id="IPR029043">
    <property type="entry name" value="GcvT/YgfZ_C"/>
</dbReference>
<dbReference type="InterPro" id="IPR027266">
    <property type="entry name" value="TrmE/GcvT-like"/>
</dbReference>
<evidence type="ECO:0000259" key="5">
    <source>
        <dbReference type="Pfam" id="PF16350"/>
    </source>
</evidence>
<sequence>MLRFVKNKFLKWSIKQSKYMSTNLSNKQSEVQLPEFADVIIIGGGSAGCHALYHLAKRGISAILLEKSKLTSGTTWHTAGLVWNLRGVDDVEMELLNTSISVLSSLEEESGINPGWINNGGLYIAHTDERMVEYKRLVTTCKAFGIDANIISPDEAKAIFPLLDENIFQGAVYCGKDGTVDPAMLINSLSKVAKNYGSKIIENCPVTKILTKENVYGFKKVVAVETPHGKINTNVILNASGAWSNDIAKMAGLNIPLIPIKHAYVVTEAIEAVKNLPNVRDADLSLYFKVQGGTMSIGGYEKHPSMLPLVPKDFAFSLYELDWNVFNVHMESMVRLMPKLSSTGIKSTVCGPESFTPDHKPLMGEDPRCSGFYHSCGYNSAGMMFGGGCGEQIASWIINGRPDKHMFRYDIRRFIPEQMNNLVWATERSHEAYAKNYDVAFPHDEPLSVRNLKTDPFHDLLVMEGAVMEERQGWERPGWFLKDETAPILSCKYDMAIDKTNNEYRQILETEHTFNFPPHHNIIKEEALACRNNVALFNMSYLGKFYLCGPDIQKAADYLFTSNTRKNFNRIVYTCMLNHKGGIEGDCTVTAIQPGSSGVVDPIFKEKALYIVSSGLSAYQTWAHINNVIKKNNFDVKLYDSTEQIGILSIQGPKSLQVLQTLMEDEISNENFPYSTSKIVQIQNETVRLFRLSFVGENGFELHIPKQSCKKIYEAVIKAGQNYKMRLAGYRALYSLSCEKGYHLWGSDIRITDNPLEAGLEFLCRKNGTYLGKTVIDKYRKNGIKKKLVHLRLKSDIPIWGLETIYRDGQLVGYVRRAEYGYTCGTSIGHAYIKHPGGQNITDEYLQTGIYEIEIMGKKYSSDIYLKSPFDPQNKRLRGIY</sequence>
<evidence type="ECO:0000313" key="6">
    <source>
        <dbReference type="Proteomes" id="UP000694924"/>
    </source>
</evidence>
<dbReference type="Pfam" id="PF01571">
    <property type="entry name" value="GCV_T"/>
    <property type="match status" value="1"/>
</dbReference>
<protein>
    <submittedName>
        <fullName evidence="7">Sarcosine dehydrogenase, mitochondrial</fullName>
    </submittedName>
</protein>
<dbReference type="InterPro" id="IPR006076">
    <property type="entry name" value="FAD-dep_OxRdtase"/>
</dbReference>
<dbReference type="Gene3D" id="3.30.9.10">
    <property type="entry name" value="D-Amino Acid Oxidase, subunit A, domain 2"/>
    <property type="match status" value="1"/>
</dbReference>